<sequence length="65" mass="6884">MTAFECFSSGISVLLNNVIPKASVNIILNGAIEIADSDNSMQEPAIILLHPFKQIITGIGMSSHA</sequence>
<proteinExistence type="predicted"/>
<accession>A0AAV5LQ34</accession>
<gene>
    <name evidence="1" type="ORF">SLEP1_g47320</name>
</gene>
<dbReference type="AlphaFoldDB" id="A0AAV5LQ34"/>
<evidence type="ECO:0000313" key="2">
    <source>
        <dbReference type="Proteomes" id="UP001054252"/>
    </source>
</evidence>
<dbReference type="Proteomes" id="UP001054252">
    <property type="component" value="Unassembled WGS sequence"/>
</dbReference>
<protein>
    <submittedName>
        <fullName evidence="1">Uncharacterized protein</fullName>
    </submittedName>
</protein>
<evidence type="ECO:0000313" key="1">
    <source>
        <dbReference type="EMBL" id="GKV39563.1"/>
    </source>
</evidence>
<organism evidence="1 2">
    <name type="scientific">Rubroshorea leprosula</name>
    <dbReference type="NCBI Taxonomy" id="152421"/>
    <lineage>
        <taxon>Eukaryota</taxon>
        <taxon>Viridiplantae</taxon>
        <taxon>Streptophyta</taxon>
        <taxon>Embryophyta</taxon>
        <taxon>Tracheophyta</taxon>
        <taxon>Spermatophyta</taxon>
        <taxon>Magnoliopsida</taxon>
        <taxon>eudicotyledons</taxon>
        <taxon>Gunneridae</taxon>
        <taxon>Pentapetalae</taxon>
        <taxon>rosids</taxon>
        <taxon>malvids</taxon>
        <taxon>Malvales</taxon>
        <taxon>Dipterocarpaceae</taxon>
        <taxon>Rubroshorea</taxon>
    </lineage>
</organism>
<reference evidence="1 2" key="1">
    <citation type="journal article" date="2021" name="Commun. Biol.">
        <title>The genome of Shorea leprosula (Dipterocarpaceae) highlights the ecological relevance of drought in aseasonal tropical rainforests.</title>
        <authorList>
            <person name="Ng K.K.S."/>
            <person name="Kobayashi M.J."/>
            <person name="Fawcett J.A."/>
            <person name="Hatakeyama M."/>
            <person name="Paape T."/>
            <person name="Ng C.H."/>
            <person name="Ang C.C."/>
            <person name="Tnah L.H."/>
            <person name="Lee C.T."/>
            <person name="Nishiyama T."/>
            <person name="Sese J."/>
            <person name="O'Brien M.J."/>
            <person name="Copetti D."/>
            <person name="Mohd Noor M.I."/>
            <person name="Ong R.C."/>
            <person name="Putra M."/>
            <person name="Sireger I.Z."/>
            <person name="Indrioko S."/>
            <person name="Kosugi Y."/>
            <person name="Izuno A."/>
            <person name="Isagi Y."/>
            <person name="Lee S.L."/>
            <person name="Shimizu K.K."/>
        </authorList>
    </citation>
    <scope>NUCLEOTIDE SEQUENCE [LARGE SCALE GENOMIC DNA]</scope>
    <source>
        <strain evidence="1">214</strain>
    </source>
</reference>
<comment type="caution">
    <text evidence="1">The sequence shown here is derived from an EMBL/GenBank/DDBJ whole genome shotgun (WGS) entry which is preliminary data.</text>
</comment>
<dbReference type="EMBL" id="BPVZ01000135">
    <property type="protein sequence ID" value="GKV39563.1"/>
    <property type="molecule type" value="Genomic_DNA"/>
</dbReference>
<name>A0AAV5LQ34_9ROSI</name>
<keyword evidence="2" id="KW-1185">Reference proteome</keyword>